<dbReference type="EMBL" id="JACXVP010000010">
    <property type="protein sequence ID" value="KAG5581180.1"/>
    <property type="molecule type" value="Genomic_DNA"/>
</dbReference>
<organism evidence="1 2">
    <name type="scientific">Solanum commersonii</name>
    <name type="common">Commerson's wild potato</name>
    <name type="synonym">Commerson's nightshade</name>
    <dbReference type="NCBI Taxonomy" id="4109"/>
    <lineage>
        <taxon>Eukaryota</taxon>
        <taxon>Viridiplantae</taxon>
        <taxon>Streptophyta</taxon>
        <taxon>Embryophyta</taxon>
        <taxon>Tracheophyta</taxon>
        <taxon>Spermatophyta</taxon>
        <taxon>Magnoliopsida</taxon>
        <taxon>eudicotyledons</taxon>
        <taxon>Gunneridae</taxon>
        <taxon>Pentapetalae</taxon>
        <taxon>asterids</taxon>
        <taxon>lamiids</taxon>
        <taxon>Solanales</taxon>
        <taxon>Solanaceae</taxon>
        <taxon>Solanoideae</taxon>
        <taxon>Solaneae</taxon>
        <taxon>Solanum</taxon>
    </lineage>
</organism>
<name>A0A9J5X1K5_SOLCO</name>
<protein>
    <submittedName>
        <fullName evidence="1">Uncharacterized protein</fullName>
    </submittedName>
</protein>
<gene>
    <name evidence="1" type="ORF">H5410_051807</name>
</gene>
<evidence type="ECO:0000313" key="1">
    <source>
        <dbReference type="EMBL" id="KAG5581180.1"/>
    </source>
</evidence>
<dbReference type="OrthoDB" id="1746033at2759"/>
<proteinExistence type="predicted"/>
<reference evidence="1 2" key="1">
    <citation type="submission" date="2020-09" db="EMBL/GenBank/DDBJ databases">
        <title>De no assembly of potato wild relative species, Solanum commersonii.</title>
        <authorList>
            <person name="Cho K."/>
        </authorList>
    </citation>
    <scope>NUCLEOTIDE SEQUENCE [LARGE SCALE GENOMIC DNA]</scope>
    <source>
        <strain evidence="1">LZ3.2</strain>
        <tissue evidence="1">Leaf</tissue>
    </source>
</reference>
<accession>A0A9J5X1K5</accession>
<comment type="caution">
    <text evidence="1">The sequence shown here is derived from an EMBL/GenBank/DDBJ whole genome shotgun (WGS) entry which is preliminary data.</text>
</comment>
<dbReference type="Proteomes" id="UP000824120">
    <property type="component" value="Chromosome 10"/>
</dbReference>
<sequence>MTKGELLHLSRCLSTSNDIPACAIVSLTSNKLVEIRDLYPFPEIDLDNPWNIKKKITPDKIVPRINPKSDISLNQESPIMANSHLLKINSRDTLSTKFDEHSFLIVEFHFKAFIRGKGLLGILDGSKDVPTKDKEKESWEADNGKIITCLVNSVSVDIAMELTSFEKASEMWSHLHTLGNQQNLAR</sequence>
<evidence type="ECO:0000313" key="2">
    <source>
        <dbReference type="Proteomes" id="UP000824120"/>
    </source>
</evidence>
<keyword evidence="2" id="KW-1185">Reference proteome</keyword>
<dbReference type="AlphaFoldDB" id="A0A9J5X1K5"/>